<gene>
    <name evidence="2" type="primary">PPUP157</name>
</gene>
<feature type="region of interest" description="Disordered" evidence="1">
    <location>
        <begin position="1"/>
        <end position="25"/>
    </location>
</feature>
<sequence>MGGGWSSSLESQDKRSTFPTQSNPVPSILLSGLSNNKGGNICWQSVQLSASVVSQPDAPWAEWTILPNNQYSSQTLYPRKEEQHCKFSHKQEREEAAELLLLSALRLEISKFG</sequence>
<evidence type="ECO:0000313" key="2">
    <source>
        <dbReference type="EMBL" id="JAO04971.1"/>
    </source>
</evidence>
<reference evidence="2" key="1">
    <citation type="submission" date="2014-12" db="EMBL/GenBank/DDBJ databases">
        <title>Parallel Evolution in Life History Adaptation Evident in the Tissue-Specific Poeciliopsis prolifica transcriptome.</title>
        <authorList>
            <person name="Jue N.K."/>
            <person name="Foley R.J."/>
            <person name="Obergfell C."/>
            <person name="Reznick D.N."/>
            <person name="O'Neill R.J."/>
            <person name="O'Neill M.J."/>
        </authorList>
    </citation>
    <scope>NUCLEOTIDE SEQUENCE</scope>
</reference>
<dbReference type="AlphaFoldDB" id="A0A0S7ENH6"/>
<evidence type="ECO:0000256" key="1">
    <source>
        <dbReference type="SAM" id="MobiDB-lite"/>
    </source>
</evidence>
<dbReference type="EMBL" id="GBYX01476706">
    <property type="protein sequence ID" value="JAO04971.1"/>
    <property type="molecule type" value="Transcribed_RNA"/>
</dbReference>
<proteinExistence type="predicted"/>
<protein>
    <submittedName>
        <fullName evidence="2">PPUP157</fullName>
    </submittedName>
</protein>
<organism evidence="2">
    <name type="scientific">Poeciliopsis prolifica</name>
    <name type="common">blackstripe livebearer</name>
    <dbReference type="NCBI Taxonomy" id="188132"/>
    <lineage>
        <taxon>Eukaryota</taxon>
        <taxon>Metazoa</taxon>
        <taxon>Chordata</taxon>
        <taxon>Craniata</taxon>
        <taxon>Vertebrata</taxon>
        <taxon>Euteleostomi</taxon>
        <taxon>Actinopterygii</taxon>
        <taxon>Neopterygii</taxon>
        <taxon>Teleostei</taxon>
        <taxon>Neoteleostei</taxon>
        <taxon>Acanthomorphata</taxon>
        <taxon>Ovalentaria</taxon>
        <taxon>Atherinomorphae</taxon>
        <taxon>Cyprinodontiformes</taxon>
        <taxon>Poeciliidae</taxon>
        <taxon>Poeciliinae</taxon>
        <taxon>Poeciliopsis</taxon>
    </lineage>
</organism>
<name>A0A0S7ENH6_9TELE</name>
<accession>A0A0S7ENH6</accession>
<feature type="compositionally biased region" description="Polar residues" evidence="1">
    <location>
        <begin position="1"/>
        <end position="10"/>
    </location>
</feature>